<dbReference type="PROSITE" id="PS50293">
    <property type="entry name" value="TPR_REGION"/>
    <property type="match status" value="1"/>
</dbReference>
<dbReference type="SUPFAM" id="SSF48452">
    <property type="entry name" value="TPR-like"/>
    <property type="match status" value="1"/>
</dbReference>
<dbReference type="eggNOG" id="COG2304">
    <property type="taxonomic scope" value="Bacteria"/>
</dbReference>
<name>A0A0H3FML7_KLEAK</name>
<keyword evidence="5" id="KW-1185">Reference proteome</keyword>
<dbReference type="OrthoDB" id="9807628at2"/>
<evidence type="ECO:0000256" key="1">
    <source>
        <dbReference type="PROSITE-ProRule" id="PRU00339"/>
    </source>
</evidence>
<keyword evidence="1" id="KW-0802">TPR repeat</keyword>
<dbReference type="AlphaFoldDB" id="A0A0H3FML7"/>
<evidence type="ECO:0000256" key="2">
    <source>
        <dbReference type="SAM" id="MobiDB-lite"/>
    </source>
</evidence>
<dbReference type="HOGENOM" id="CLU_024570_3_2_6"/>
<organism evidence="4 5">
    <name type="scientific">Klebsiella aerogenes (strain ATCC 13048 / DSM 30053 / CCUG 1429 / JCM 1235 / KCTC 2190 / NBRC 13534 / NCIMB 10102 / NCTC 10006 / CDC 819-56)</name>
    <name type="common">Enterobacter aerogenes</name>
    <dbReference type="NCBI Taxonomy" id="1028307"/>
    <lineage>
        <taxon>Bacteria</taxon>
        <taxon>Pseudomonadati</taxon>
        <taxon>Pseudomonadota</taxon>
        <taxon>Gammaproteobacteria</taxon>
        <taxon>Enterobacterales</taxon>
        <taxon>Enterobacteriaceae</taxon>
        <taxon>Klebsiella/Raoultella group</taxon>
        <taxon>Klebsiella</taxon>
    </lineage>
</organism>
<sequence length="507" mass="56735">MSDFHFLYPWRLTALLLCLLVAWLPGYGASAWSTLMDKPFRALIIQRRRRLTRLLPWLLTLGVIELAGPSWQRELPAALTPQSNVMVILQQDLAMYAQDLPPSRHQRMQHKIAALMQQQPGSHFGLVVYSSQAFLTTPLTQDPQFYQLFLNAQSPSLLPEGSGSALPQAVALALKNLPTDKDSPRSLILVADTLSPADVTWLKGQHLPLQIWVPGTAAGGTLPDKYASLGIDTRLNVDRFRQLRDAGIPVTLASDDGDDLPIIASHIQQSVTQQNNAREDLHWKNSGYLLIAPMLFLLLFWRRQLLMVALLFPALLWSPHSDAAWLDAWVRPDIQGQHAFRRGDYAAAAGHYRDPLWQGIAWYRAGDYPAAASAFRAAPPTAETLLWLGNSYAQQKQWQQALDSYDRALYLHPDWSMALQNRDKISQIVMGIRQQERERQQAQGDAMDDGPDKLVHDLQKNQGIDQQQIGAIAGESPQVNQWFDALDVSPTGLLKSLYRNGSGDTAP</sequence>
<dbReference type="Pfam" id="PF13519">
    <property type="entry name" value="VWA_2"/>
    <property type="match status" value="1"/>
</dbReference>
<dbReference type="GeneID" id="93313887"/>
<protein>
    <submittedName>
        <fullName evidence="4">Tetratricopeptide protein</fullName>
    </submittedName>
</protein>
<evidence type="ECO:0000313" key="5">
    <source>
        <dbReference type="Proteomes" id="UP000008881"/>
    </source>
</evidence>
<feature type="region of interest" description="Disordered" evidence="2">
    <location>
        <begin position="435"/>
        <end position="456"/>
    </location>
</feature>
<dbReference type="InterPro" id="IPR002035">
    <property type="entry name" value="VWF_A"/>
</dbReference>
<accession>A0A0H3FML7</accession>
<dbReference type="InterPro" id="IPR019734">
    <property type="entry name" value="TPR_rpt"/>
</dbReference>
<proteinExistence type="predicted"/>
<evidence type="ECO:0000259" key="3">
    <source>
        <dbReference type="Pfam" id="PF13519"/>
    </source>
</evidence>
<dbReference type="KEGG" id="eae:EAE_03810"/>
<dbReference type="RefSeq" id="WP_015703543.1">
    <property type="nucleotide sequence ID" value="NC_015663.1"/>
</dbReference>
<reference evidence="4 5" key="1">
    <citation type="journal article" date="2012" name="J. Bacteriol.">
        <title>Complete genome sequence of Enterobacter aerogenes KCTC 2190.</title>
        <authorList>
            <person name="Shin S.H."/>
            <person name="Kim S."/>
            <person name="Kim J.Y."/>
            <person name="Lee S."/>
            <person name="Um Y."/>
            <person name="Oh M.K."/>
            <person name="Kim Y.R."/>
            <person name="Lee J."/>
            <person name="Yang K.S."/>
        </authorList>
    </citation>
    <scope>NUCLEOTIDE SEQUENCE [LARGE SCALE GENOMIC DNA]</scope>
    <source>
        <strain evidence="4 5">KCTC 2190</strain>
    </source>
</reference>
<dbReference type="PATRIC" id="fig|1028307.3.peg.760"/>
<dbReference type="Gene3D" id="3.40.50.410">
    <property type="entry name" value="von Willebrand factor, type A domain"/>
    <property type="match status" value="1"/>
</dbReference>
<dbReference type="Proteomes" id="UP000008881">
    <property type="component" value="Chromosome"/>
</dbReference>
<dbReference type="SUPFAM" id="SSF53300">
    <property type="entry name" value="vWA-like"/>
    <property type="match status" value="1"/>
</dbReference>
<dbReference type="InterPro" id="IPR036465">
    <property type="entry name" value="vWFA_dom_sf"/>
</dbReference>
<dbReference type="InterPro" id="IPR011990">
    <property type="entry name" value="TPR-like_helical_dom_sf"/>
</dbReference>
<evidence type="ECO:0000313" key="4">
    <source>
        <dbReference type="EMBL" id="AEG95691.1"/>
    </source>
</evidence>
<gene>
    <name evidence="4" type="ordered locus">EAE_03810</name>
</gene>
<feature type="domain" description="VWFA" evidence="3">
    <location>
        <begin position="93"/>
        <end position="192"/>
    </location>
</feature>
<dbReference type="EMBL" id="CP002824">
    <property type="protein sequence ID" value="AEG95691.1"/>
    <property type="molecule type" value="Genomic_DNA"/>
</dbReference>
<dbReference type="Pfam" id="PF00515">
    <property type="entry name" value="TPR_1"/>
    <property type="match status" value="1"/>
</dbReference>
<dbReference type="PROSITE" id="PS50005">
    <property type="entry name" value="TPR"/>
    <property type="match status" value="1"/>
</dbReference>
<dbReference type="Gene3D" id="1.25.40.10">
    <property type="entry name" value="Tetratricopeptide repeat domain"/>
    <property type="match status" value="1"/>
</dbReference>
<feature type="repeat" description="TPR" evidence="1">
    <location>
        <begin position="382"/>
        <end position="415"/>
    </location>
</feature>
<dbReference type="SMART" id="SM00028">
    <property type="entry name" value="TPR"/>
    <property type="match status" value="1"/>
</dbReference>